<dbReference type="GO" id="GO:0004751">
    <property type="term" value="F:ribose-5-phosphate isomerase activity"/>
    <property type="evidence" value="ECO:0007669"/>
    <property type="project" value="TreeGrafter"/>
</dbReference>
<evidence type="ECO:0000313" key="3">
    <source>
        <dbReference type="Proteomes" id="UP000177279"/>
    </source>
</evidence>
<gene>
    <name evidence="2" type="ORF">A3D49_02890</name>
</gene>
<dbReference type="InterPro" id="IPR036569">
    <property type="entry name" value="RpiB_LacA_LacB_sf"/>
</dbReference>
<comment type="similarity">
    <text evidence="1">Belongs to the LacAB/RpiB family.</text>
</comment>
<comment type="caution">
    <text evidence="2">The sequence shown here is derived from an EMBL/GenBank/DDBJ whole genome shotgun (WGS) entry which is preliminary data.</text>
</comment>
<dbReference type="PANTHER" id="PTHR30345:SF0">
    <property type="entry name" value="DNA DAMAGE-REPAIR_TOLERATION PROTEIN DRT102"/>
    <property type="match status" value="1"/>
</dbReference>
<evidence type="ECO:0000256" key="1">
    <source>
        <dbReference type="ARBA" id="ARBA00008754"/>
    </source>
</evidence>
<dbReference type="PANTHER" id="PTHR30345">
    <property type="entry name" value="RIBOSE-5-PHOSPHATE ISOMERASE B"/>
    <property type="match status" value="1"/>
</dbReference>
<protein>
    <submittedName>
        <fullName evidence="2">Ribose-5-phosphate isomerase</fullName>
    </submittedName>
</protein>
<dbReference type="InterPro" id="IPR003500">
    <property type="entry name" value="RpiB_LacA_LacB"/>
</dbReference>
<keyword evidence="2" id="KW-0413">Isomerase</keyword>
<evidence type="ECO:0000313" key="2">
    <source>
        <dbReference type="EMBL" id="OHA96762.1"/>
    </source>
</evidence>
<dbReference type="Proteomes" id="UP000177279">
    <property type="component" value="Unassembled WGS sequence"/>
</dbReference>
<dbReference type="NCBIfam" id="TIGR00689">
    <property type="entry name" value="rpiB_lacA_lacB"/>
    <property type="match status" value="1"/>
</dbReference>
<dbReference type="GO" id="GO:0019316">
    <property type="term" value="P:D-allose catabolic process"/>
    <property type="evidence" value="ECO:0007669"/>
    <property type="project" value="TreeGrafter"/>
</dbReference>
<dbReference type="Pfam" id="PF02502">
    <property type="entry name" value="LacAB_rpiB"/>
    <property type="match status" value="1"/>
</dbReference>
<proteinExistence type="inferred from homology"/>
<dbReference type="SUPFAM" id="SSF89623">
    <property type="entry name" value="Ribose/Galactose isomerase RpiB/AlsB"/>
    <property type="match status" value="1"/>
</dbReference>
<dbReference type="EMBL" id="MHVS01000004">
    <property type="protein sequence ID" value="OHA96762.1"/>
    <property type="molecule type" value="Genomic_DNA"/>
</dbReference>
<reference evidence="2 3" key="1">
    <citation type="journal article" date="2016" name="Nat. Commun.">
        <title>Thousands of microbial genomes shed light on interconnected biogeochemical processes in an aquifer system.</title>
        <authorList>
            <person name="Anantharaman K."/>
            <person name="Brown C.T."/>
            <person name="Hug L.A."/>
            <person name="Sharon I."/>
            <person name="Castelle C.J."/>
            <person name="Probst A.J."/>
            <person name="Thomas B.C."/>
            <person name="Singh A."/>
            <person name="Wilkins M.J."/>
            <person name="Karaoz U."/>
            <person name="Brodie E.L."/>
            <person name="Williams K.H."/>
            <person name="Hubbard S.S."/>
            <person name="Banfield J.F."/>
        </authorList>
    </citation>
    <scope>NUCLEOTIDE SEQUENCE [LARGE SCALE GENOMIC DNA]</scope>
</reference>
<accession>A0A1G2THT4</accession>
<organism evidence="2 3">
    <name type="scientific">Candidatus Zambryskibacteria bacterium RIFCSPHIGHO2_02_FULL_43_37</name>
    <dbReference type="NCBI Taxonomy" id="1802749"/>
    <lineage>
        <taxon>Bacteria</taxon>
        <taxon>Candidatus Zambryskiibacteriota</taxon>
    </lineage>
</organism>
<dbReference type="GO" id="GO:0009052">
    <property type="term" value="P:pentose-phosphate shunt, non-oxidative branch"/>
    <property type="evidence" value="ECO:0007669"/>
    <property type="project" value="TreeGrafter"/>
</dbReference>
<sequence length="146" mass="15659">MKIFIGGDHAGFELKGKVVEFLKNAGHEVVDKGPLSFDPADDYPDFIKSVAEAVAQDAGAKGVVIGKSGQGEAVCANRVKGARAAVYYGGSMEIVRLSREHNDANILSLGAGFLGEREALEAVETWLATPFSGEERHTRRIEKLDI</sequence>
<dbReference type="Gene3D" id="3.40.1400.10">
    <property type="entry name" value="Sugar-phosphate isomerase, RpiB/LacA/LacB"/>
    <property type="match status" value="1"/>
</dbReference>
<name>A0A1G2THT4_9BACT</name>
<dbReference type="NCBIfam" id="NF004051">
    <property type="entry name" value="PRK05571.1"/>
    <property type="match status" value="1"/>
</dbReference>
<dbReference type="AlphaFoldDB" id="A0A1G2THT4"/>
<dbReference type="PIRSF" id="PIRSF005384">
    <property type="entry name" value="RpiB_LacA_B"/>
    <property type="match status" value="1"/>
</dbReference>